<keyword evidence="3" id="KW-1185">Reference proteome</keyword>
<gene>
    <name evidence="2" type="ORF">NP233_g10628</name>
</gene>
<evidence type="ECO:0000313" key="3">
    <source>
        <dbReference type="Proteomes" id="UP001213000"/>
    </source>
</evidence>
<dbReference type="EMBL" id="JANIEX010001115">
    <property type="protein sequence ID" value="KAJ3560754.1"/>
    <property type="molecule type" value="Genomic_DNA"/>
</dbReference>
<reference evidence="2" key="1">
    <citation type="submission" date="2022-07" db="EMBL/GenBank/DDBJ databases">
        <title>Genome Sequence of Leucocoprinus birnbaumii.</title>
        <authorList>
            <person name="Buettner E."/>
        </authorList>
    </citation>
    <scope>NUCLEOTIDE SEQUENCE</scope>
    <source>
        <strain evidence="2">VT141</strain>
    </source>
</reference>
<feature type="region of interest" description="Disordered" evidence="1">
    <location>
        <begin position="1"/>
        <end position="23"/>
    </location>
</feature>
<dbReference type="AlphaFoldDB" id="A0AAD5VI41"/>
<accession>A0AAD5VI41</accession>
<feature type="compositionally biased region" description="Acidic residues" evidence="1">
    <location>
        <begin position="1"/>
        <end position="17"/>
    </location>
</feature>
<comment type="caution">
    <text evidence="2">The sequence shown here is derived from an EMBL/GenBank/DDBJ whole genome shotgun (WGS) entry which is preliminary data.</text>
</comment>
<dbReference type="Proteomes" id="UP001213000">
    <property type="component" value="Unassembled WGS sequence"/>
</dbReference>
<organism evidence="2 3">
    <name type="scientific">Leucocoprinus birnbaumii</name>
    <dbReference type="NCBI Taxonomy" id="56174"/>
    <lineage>
        <taxon>Eukaryota</taxon>
        <taxon>Fungi</taxon>
        <taxon>Dikarya</taxon>
        <taxon>Basidiomycota</taxon>
        <taxon>Agaricomycotina</taxon>
        <taxon>Agaricomycetes</taxon>
        <taxon>Agaricomycetidae</taxon>
        <taxon>Agaricales</taxon>
        <taxon>Agaricineae</taxon>
        <taxon>Agaricaceae</taxon>
        <taxon>Leucocoprinus</taxon>
    </lineage>
</organism>
<sequence length="204" mass="23723">MTDDDHTNDDEDDDDACDERRLSDGYAYSSRYAHRRSSGQYRRDLRYNTYAHSYAHSYTPSSYATYSYTPSTLAELSPPTSYDSEATILNEEPFVGEKDKQSCSWTGVLRRRRKDKGKEKEKEEVTREEDEEEHYSPSTSPIPAAVSQSTPAPEARVLKQDEYVPTCGEVFQRHWQTLCLAFNLSVFRVQRRMKHRVHSLMSMH</sequence>
<feature type="compositionally biased region" description="Basic and acidic residues" evidence="1">
    <location>
        <begin position="116"/>
        <end position="125"/>
    </location>
</feature>
<name>A0AAD5VI41_9AGAR</name>
<feature type="compositionally biased region" description="Polar residues" evidence="1">
    <location>
        <begin position="136"/>
        <end position="151"/>
    </location>
</feature>
<feature type="region of interest" description="Disordered" evidence="1">
    <location>
        <begin position="110"/>
        <end position="154"/>
    </location>
</feature>
<evidence type="ECO:0000313" key="2">
    <source>
        <dbReference type="EMBL" id="KAJ3560754.1"/>
    </source>
</evidence>
<evidence type="ECO:0000256" key="1">
    <source>
        <dbReference type="SAM" id="MobiDB-lite"/>
    </source>
</evidence>
<proteinExistence type="predicted"/>
<protein>
    <submittedName>
        <fullName evidence="2">Uncharacterized protein</fullName>
    </submittedName>
</protein>